<sequence length="101" mass="11191">MSGVKQLVKKNYSNDELISARILLQEVAEEDYLRECHHVGSRQDKNENPELAALAAGLSPFAFDLVNAEFTYATSGHADYQLDIGNDAVVLKSRRTGDTHL</sequence>
<organism evidence="1 2">
    <name type="scientific">Phytophthora megakarya</name>
    <dbReference type="NCBI Taxonomy" id="4795"/>
    <lineage>
        <taxon>Eukaryota</taxon>
        <taxon>Sar</taxon>
        <taxon>Stramenopiles</taxon>
        <taxon>Oomycota</taxon>
        <taxon>Peronosporomycetes</taxon>
        <taxon>Peronosporales</taxon>
        <taxon>Peronosporaceae</taxon>
        <taxon>Phytophthora</taxon>
    </lineage>
</organism>
<gene>
    <name evidence="1" type="ORF">PHMEG_00010302</name>
</gene>
<evidence type="ECO:0000313" key="1">
    <source>
        <dbReference type="EMBL" id="OWZ15965.1"/>
    </source>
</evidence>
<protein>
    <submittedName>
        <fullName evidence="1">Uncharacterized protein</fullName>
    </submittedName>
</protein>
<accession>A0A225WED1</accession>
<dbReference type="EMBL" id="NBNE01001019">
    <property type="protein sequence ID" value="OWZ15965.1"/>
    <property type="molecule type" value="Genomic_DNA"/>
</dbReference>
<dbReference type="Proteomes" id="UP000198211">
    <property type="component" value="Unassembled WGS sequence"/>
</dbReference>
<dbReference type="AlphaFoldDB" id="A0A225WED1"/>
<reference evidence="2" key="1">
    <citation type="submission" date="2017-03" db="EMBL/GenBank/DDBJ databases">
        <title>Phytopthora megakarya and P. palmivora, two closely related causual agents of cacao black pod achieved similar genome size and gene model numbers by different mechanisms.</title>
        <authorList>
            <person name="Ali S."/>
            <person name="Shao J."/>
            <person name="Larry D.J."/>
            <person name="Kronmiller B."/>
            <person name="Shen D."/>
            <person name="Strem M.D."/>
            <person name="Melnick R.L."/>
            <person name="Guiltinan M.J."/>
            <person name="Tyler B.M."/>
            <person name="Meinhardt L.W."/>
            <person name="Bailey B.A."/>
        </authorList>
    </citation>
    <scope>NUCLEOTIDE SEQUENCE [LARGE SCALE GENOMIC DNA]</scope>
    <source>
        <strain evidence="2">zdho120</strain>
    </source>
</reference>
<proteinExistence type="predicted"/>
<keyword evidence="2" id="KW-1185">Reference proteome</keyword>
<evidence type="ECO:0000313" key="2">
    <source>
        <dbReference type="Proteomes" id="UP000198211"/>
    </source>
</evidence>
<name>A0A225WED1_9STRA</name>
<dbReference type="OrthoDB" id="116889at2759"/>
<comment type="caution">
    <text evidence="1">The sequence shown here is derived from an EMBL/GenBank/DDBJ whole genome shotgun (WGS) entry which is preliminary data.</text>
</comment>